<comment type="caution">
    <text evidence="2">The sequence shown here is derived from an EMBL/GenBank/DDBJ whole genome shotgun (WGS) entry which is preliminary data.</text>
</comment>
<organism evidence="2 3">
    <name type="scientific">Gossypium stocksii</name>
    <dbReference type="NCBI Taxonomy" id="47602"/>
    <lineage>
        <taxon>Eukaryota</taxon>
        <taxon>Viridiplantae</taxon>
        <taxon>Streptophyta</taxon>
        <taxon>Embryophyta</taxon>
        <taxon>Tracheophyta</taxon>
        <taxon>Spermatophyta</taxon>
        <taxon>Magnoliopsida</taxon>
        <taxon>eudicotyledons</taxon>
        <taxon>Gunneridae</taxon>
        <taxon>Pentapetalae</taxon>
        <taxon>rosids</taxon>
        <taxon>malvids</taxon>
        <taxon>Malvales</taxon>
        <taxon>Malvaceae</taxon>
        <taxon>Malvoideae</taxon>
        <taxon>Gossypium</taxon>
    </lineage>
</organism>
<evidence type="ECO:0000313" key="2">
    <source>
        <dbReference type="EMBL" id="KAH1031892.1"/>
    </source>
</evidence>
<dbReference type="EMBL" id="JAIQCV010000013">
    <property type="protein sequence ID" value="KAH1031892.1"/>
    <property type="molecule type" value="Genomic_DNA"/>
</dbReference>
<dbReference type="Proteomes" id="UP000828251">
    <property type="component" value="Unassembled WGS sequence"/>
</dbReference>
<dbReference type="AlphaFoldDB" id="A0A9D3U8H4"/>
<evidence type="ECO:0000256" key="1">
    <source>
        <dbReference type="SAM" id="MobiDB-lite"/>
    </source>
</evidence>
<name>A0A9D3U8H4_9ROSI</name>
<proteinExistence type="predicted"/>
<feature type="compositionally biased region" description="Acidic residues" evidence="1">
    <location>
        <begin position="167"/>
        <end position="177"/>
    </location>
</feature>
<evidence type="ECO:0000313" key="3">
    <source>
        <dbReference type="Proteomes" id="UP000828251"/>
    </source>
</evidence>
<feature type="region of interest" description="Disordered" evidence="1">
    <location>
        <begin position="227"/>
        <end position="250"/>
    </location>
</feature>
<feature type="region of interest" description="Disordered" evidence="1">
    <location>
        <begin position="164"/>
        <end position="187"/>
    </location>
</feature>
<sequence>MMPMRVLSIKYRFCAWVDPVRYDSFDIKGGRSLEAMVQTHFDSGLPYLELYVQFSSPNEALATSKSIVIREEYTTPTRYYVSGRQNTKAPISGGSIEYTTHALHSVSGWDMHLGGSIFDTRNTYWGMKSTSSCWQSTSDWGHYETSTRRDDVLSTMFTGKGTSFVADDGELEDESDVDPPRDPGLNGAEVALFSESEPISTESKDSEGVQMKKKKIHDLLRTHLQPNDALEFPDLPHRRHDHTSSSLDSDDLKVGKEFSSKDSFLGVLKQYSIMNEVNYHVVKSKSEKFKAKCVV</sequence>
<accession>A0A9D3U8H4</accession>
<gene>
    <name evidence="2" type="ORF">J1N35_044066</name>
</gene>
<protein>
    <submittedName>
        <fullName evidence="2">Uncharacterized protein</fullName>
    </submittedName>
</protein>
<keyword evidence="3" id="KW-1185">Reference proteome</keyword>
<reference evidence="2 3" key="1">
    <citation type="journal article" date="2021" name="Plant Biotechnol. J.">
        <title>Multi-omics assisted identification of the key and species-specific regulatory components of drought-tolerant mechanisms in Gossypium stocksii.</title>
        <authorList>
            <person name="Yu D."/>
            <person name="Ke L."/>
            <person name="Zhang D."/>
            <person name="Wu Y."/>
            <person name="Sun Y."/>
            <person name="Mei J."/>
            <person name="Sun J."/>
            <person name="Sun Y."/>
        </authorList>
    </citation>
    <scope>NUCLEOTIDE SEQUENCE [LARGE SCALE GENOMIC DNA]</scope>
    <source>
        <strain evidence="3">cv. E1</strain>
        <tissue evidence="2">Leaf</tissue>
    </source>
</reference>